<dbReference type="PANTHER" id="PTHR30621:SF0">
    <property type="entry name" value="BIFUNCTIONAL GLUTAMINE SYNTHETASE ADENYLYLTRANSFERASE_ADENYLYL-REMOVING ENZYME"/>
    <property type="match status" value="1"/>
</dbReference>
<feature type="domain" description="Glutamate-ammonia ligase adenylyltransferase repeated" evidence="8">
    <location>
        <begin position="48"/>
        <end position="285"/>
    </location>
</feature>
<evidence type="ECO:0000256" key="3">
    <source>
        <dbReference type="ARBA" id="ARBA00022741"/>
    </source>
</evidence>
<dbReference type="Pfam" id="PF03710">
    <property type="entry name" value="GlnE"/>
    <property type="match status" value="2"/>
</dbReference>
<dbReference type="EC" id="2.7.7.89" evidence="7"/>
<keyword evidence="2 7" id="KW-0548">Nucleotidyltransferase</keyword>
<feature type="region of interest" description="Adenylyl transferase" evidence="7">
    <location>
        <begin position="463"/>
        <end position="954"/>
    </location>
</feature>
<evidence type="ECO:0000313" key="10">
    <source>
        <dbReference type="EMBL" id="QFY43635.1"/>
    </source>
</evidence>
<evidence type="ECO:0000313" key="11">
    <source>
        <dbReference type="Proteomes" id="UP000325755"/>
    </source>
</evidence>
<proteinExistence type="inferred from homology"/>
<dbReference type="GO" id="GO:0005524">
    <property type="term" value="F:ATP binding"/>
    <property type="evidence" value="ECO:0007669"/>
    <property type="project" value="UniProtKB-UniRule"/>
</dbReference>
<dbReference type="PANTHER" id="PTHR30621">
    <property type="entry name" value="GLUTAMINE SYNTHETASE ADENYLYLTRANSFERASE"/>
    <property type="match status" value="1"/>
</dbReference>
<feature type="domain" description="PII-uridylyltransferase/Glutamine-synthetase adenylyltransferase" evidence="9">
    <location>
        <begin position="845"/>
        <end position="917"/>
    </location>
</feature>
<dbReference type="Proteomes" id="UP000325755">
    <property type="component" value="Chromosome"/>
</dbReference>
<dbReference type="Gene3D" id="3.30.460.10">
    <property type="entry name" value="Beta Polymerase, domain 2"/>
    <property type="match status" value="2"/>
</dbReference>
<sequence length="954" mass="108073">MSRNRQELPEVLQRQVSESCEQLLSYFSAHQSGLAAEQVDALLRVMPSVFASSLFARNQCKLYPDVFVELAVSGCLFDTLDVGKLALSLKCFFSQAGDDDALMSGLRRVRNREMLRIAWRDIAGWDDIDNTLRELSILAQTIIAETLEHLFQQACDASSVPLTPEGLPQRLVTLAMGKLGAYELNFSSDVDLIFAYEYDGELFDRYQTSYGEFYTRLIRRLIRVLDETTADGFVFRVDVRLRPFGQSGPLVMNFAAMETYYATQAGEWERYAMIKARVITGDWPSAQHLQSMLHAFTYRRYLDYRALEELRSLKQKIGSQLQRKDTPENIKLGNGGIRECEFIAQAFQLIRGGQEPGLRERSIILVLKNLAELGYLPQSVSADLITHYRFLRTVENRIQEYADQHMHTLPVSEIQQLAMAYALGFSGWAKCKAHIDEVRKEVRHHFEQTFTLPVTGTDHTQMEAQSPWLEMDNDALQQALIRLGYAEYSTIQALLSAFFHGAAVKKLTRRGRDALNRLLPLLLSMAGKQIPDCRNQVIERLLHLLEVIATRNVYYTLLIENPGALERLVELAASSAWIISYIAEQPLLLDELLDNRQLYKPLSRRQLSDDLVMHLARVDTDDTEALLTALRQFKQSNVLKIAASDIAGIIPLMVVSDYLTWLAEVLVDAVLAQAWRVTALKHDIGEEAREPGVQGFAVIAYGKMGGLEMSYSSDLDLVYLYEDTLPPVTETPSMFYAKLAQRMLGMLSAQMLSGRLYEVDLRLRPSGNSGLLVSSMSAYEHYQMNNAWVWELQALVRARWVAGDRRLEAGFNAIRAGALARASSLDGLRLSVVEMREKMRGRLLTDVATRFDLKQGRGGVVDIEFIVQFGVLKHAAQYPALLQYTDVMRLLDALGETGYLDEESRELLKQSYRLFRERIHSAALLHVNAGIPVTEDIETRNGVLAIWRQIMESD</sequence>
<name>A0A5Q0BIC6_9GAMM</name>
<evidence type="ECO:0000256" key="5">
    <source>
        <dbReference type="ARBA" id="ARBA00022842"/>
    </source>
</evidence>
<dbReference type="NCBIfam" id="NF008292">
    <property type="entry name" value="PRK11072.1"/>
    <property type="match status" value="1"/>
</dbReference>
<dbReference type="EMBL" id="CP044205">
    <property type="protein sequence ID" value="QFY43635.1"/>
    <property type="molecule type" value="Genomic_DNA"/>
</dbReference>
<keyword evidence="10" id="KW-0436">Ligase</keyword>
<comment type="cofactor">
    <cofactor evidence="7">
        <name>Mg(2+)</name>
        <dbReference type="ChEBI" id="CHEBI:18420"/>
    </cofactor>
</comment>
<comment type="catalytic activity">
    <reaction evidence="7">
        <text>[glutamine synthetase]-L-tyrosine + ATP = [glutamine synthetase]-O(4)-(5'-adenylyl)-L-tyrosine + diphosphate</text>
        <dbReference type="Rhea" id="RHEA:18589"/>
        <dbReference type="Rhea" id="RHEA-COMP:10660"/>
        <dbReference type="Rhea" id="RHEA-COMP:10661"/>
        <dbReference type="ChEBI" id="CHEBI:30616"/>
        <dbReference type="ChEBI" id="CHEBI:33019"/>
        <dbReference type="ChEBI" id="CHEBI:46858"/>
        <dbReference type="ChEBI" id="CHEBI:83624"/>
        <dbReference type="EC" id="2.7.7.42"/>
    </reaction>
</comment>
<dbReference type="Pfam" id="PF08335">
    <property type="entry name" value="GlnD_UR_UTase"/>
    <property type="match status" value="2"/>
</dbReference>
<dbReference type="Gene3D" id="1.20.120.330">
    <property type="entry name" value="Nucleotidyltransferases domain 2"/>
    <property type="match status" value="2"/>
</dbReference>
<dbReference type="RefSeq" id="WP_153249617.1">
    <property type="nucleotide sequence ID" value="NZ_CP044205.1"/>
</dbReference>
<dbReference type="KEGG" id="mmob:F6R98_14230"/>
<evidence type="ECO:0000256" key="4">
    <source>
        <dbReference type="ARBA" id="ARBA00022840"/>
    </source>
</evidence>
<dbReference type="InterPro" id="IPR023057">
    <property type="entry name" value="GlnE"/>
</dbReference>
<evidence type="ECO:0000256" key="6">
    <source>
        <dbReference type="ARBA" id="ARBA00023268"/>
    </source>
</evidence>
<feature type="domain" description="Glutamate-ammonia ligase adenylyltransferase repeated" evidence="8">
    <location>
        <begin position="566"/>
        <end position="812"/>
    </location>
</feature>
<dbReference type="GO" id="GO:0005829">
    <property type="term" value="C:cytosol"/>
    <property type="evidence" value="ECO:0007669"/>
    <property type="project" value="TreeGrafter"/>
</dbReference>
<dbReference type="FunFam" id="3.30.460.10:FF:000009">
    <property type="entry name" value="Bifunctional glutamine synthetase adenylyltransferase/adenylyl-removing enzyme"/>
    <property type="match status" value="1"/>
</dbReference>
<keyword evidence="3 7" id="KW-0547">Nucleotide-binding</keyword>
<dbReference type="EC" id="2.7.7.42" evidence="7"/>
<comment type="catalytic activity">
    <reaction evidence="7">
        <text>[glutamine synthetase]-O(4)-(5'-adenylyl)-L-tyrosine + phosphate = [glutamine synthetase]-L-tyrosine + ADP</text>
        <dbReference type="Rhea" id="RHEA:43716"/>
        <dbReference type="Rhea" id="RHEA-COMP:10660"/>
        <dbReference type="Rhea" id="RHEA-COMP:10661"/>
        <dbReference type="ChEBI" id="CHEBI:43474"/>
        <dbReference type="ChEBI" id="CHEBI:46858"/>
        <dbReference type="ChEBI" id="CHEBI:83624"/>
        <dbReference type="ChEBI" id="CHEBI:456216"/>
        <dbReference type="EC" id="2.7.7.89"/>
    </reaction>
</comment>
<dbReference type="FunFam" id="1.20.120.330:FF:000005">
    <property type="entry name" value="Bifunctional glutamine synthetase adenylyltransferase/adenylyl-removing enzyme"/>
    <property type="match status" value="1"/>
</dbReference>
<dbReference type="GO" id="GO:0016874">
    <property type="term" value="F:ligase activity"/>
    <property type="evidence" value="ECO:0007669"/>
    <property type="project" value="UniProtKB-KW"/>
</dbReference>
<dbReference type="GO" id="GO:0000820">
    <property type="term" value="P:regulation of glutamine family amino acid metabolic process"/>
    <property type="evidence" value="ECO:0007669"/>
    <property type="project" value="UniProtKB-UniRule"/>
</dbReference>
<comment type="function">
    <text evidence="7">Involved in the regulation of glutamine synthetase GlnA, a key enzyme in the process to assimilate ammonia. When cellular nitrogen levels are high, the C-terminal adenylyl transferase (AT) inactivates GlnA by covalent transfer of an adenylyl group from ATP to specific tyrosine residue of GlnA, thus reducing its activity. Conversely, when nitrogen levels are low, the N-terminal adenylyl removase (AR) activates GlnA by removing the adenylyl group by phosphorolysis, increasing its activity. The regulatory region of GlnE binds the signal transduction protein PII (GlnB) which indicates the nitrogen status of the cell.</text>
</comment>
<dbReference type="OrthoDB" id="9759366at2"/>
<dbReference type="GO" id="GO:0008882">
    <property type="term" value="F:[glutamate-ammonia-ligase] adenylyltransferase activity"/>
    <property type="evidence" value="ECO:0007669"/>
    <property type="project" value="UniProtKB-UniRule"/>
</dbReference>
<dbReference type="InterPro" id="IPR043519">
    <property type="entry name" value="NT_sf"/>
</dbReference>
<evidence type="ECO:0000259" key="8">
    <source>
        <dbReference type="Pfam" id="PF03710"/>
    </source>
</evidence>
<keyword evidence="11" id="KW-1185">Reference proteome</keyword>
<evidence type="ECO:0000256" key="7">
    <source>
        <dbReference type="HAMAP-Rule" id="MF_00802"/>
    </source>
</evidence>
<keyword evidence="1 7" id="KW-0808">Transferase</keyword>
<accession>A0A5Q0BIC6</accession>
<dbReference type="FunCoup" id="A0A5Q0BIC6">
    <property type="interactions" value="220"/>
</dbReference>
<dbReference type="CDD" id="cd05401">
    <property type="entry name" value="NT_GlnE_GlnD_like"/>
    <property type="match status" value="2"/>
</dbReference>
<dbReference type="GO" id="GO:0047388">
    <property type="term" value="F:[glutamine synthetase]-adenylyl-L-tyrosine phosphorylase activity"/>
    <property type="evidence" value="ECO:0007669"/>
    <property type="project" value="UniProtKB-EC"/>
</dbReference>
<dbReference type="InterPro" id="IPR013546">
    <property type="entry name" value="PII_UdlTrfase/GS_AdlTrfase"/>
</dbReference>
<dbReference type="InParanoid" id="A0A5Q0BIC6"/>
<dbReference type="AlphaFoldDB" id="A0A5Q0BIC6"/>
<keyword evidence="4 7" id="KW-0067">ATP-binding</keyword>
<dbReference type="HAMAP" id="MF_00802">
    <property type="entry name" value="GlnE"/>
    <property type="match status" value="1"/>
</dbReference>
<evidence type="ECO:0000259" key="9">
    <source>
        <dbReference type="Pfam" id="PF08335"/>
    </source>
</evidence>
<protein>
    <recommendedName>
        <fullName evidence="7">Bifunctional glutamine synthetase adenylyltransferase/adenylyl-removing enzyme</fullName>
    </recommendedName>
    <alternativeName>
        <fullName evidence="7">ATP:glutamine synthetase adenylyltransferase</fullName>
    </alternativeName>
    <alternativeName>
        <fullName evidence="7">ATase</fullName>
    </alternativeName>
    <domain>
        <recommendedName>
            <fullName evidence="7">Glutamine synthetase adenylyl-L-tyrosine phosphorylase</fullName>
            <ecNumber evidence="7">2.7.7.89</ecNumber>
        </recommendedName>
        <alternativeName>
            <fullName evidence="7">Adenylyl removase</fullName>
            <shortName evidence="7">AR</shortName>
            <shortName evidence="7">AT-N</shortName>
        </alternativeName>
    </domain>
    <domain>
        <recommendedName>
            <fullName evidence="7">Glutamine synthetase adenylyl transferase</fullName>
            <ecNumber evidence="7">2.7.7.42</ecNumber>
        </recommendedName>
        <alternativeName>
            <fullName evidence="7">Adenylyl transferase</fullName>
            <shortName evidence="7">AT</shortName>
            <shortName evidence="7">AT-C</shortName>
        </alternativeName>
    </domain>
</protein>
<evidence type="ECO:0000256" key="1">
    <source>
        <dbReference type="ARBA" id="ARBA00022679"/>
    </source>
</evidence>
<dbReference type="SUPFAM" id="SSF81301">
    <property type="entry name" value="Nucleotidyltransferase"/>
    <property type="match status" value="2"/>
</dbReference>
<dbReference type="GO" id="GO:0000287">
    <property type="term" value="F:magnesium ion binding"/>
    <property type="evidence" value="ECO:0007669"/>
    <property type="project" value="UniProtKB-UniRule"/>
</dbReference>
<evidence type="ECO:0000256" key="2">
    <source>
        <dbReference type="ARBA" id="ARBA00022695"/>
    </source>
</evidence>
<dbReference type="Gene3D" id="1.20.120.1510">
    <property type="match status" value="1"/>
</dbReference>
<feature type="domain" description="PII-uridylyltransferase/Glutamine-synthetase adenylyltransferase" evidence="9">
    <location>
        <begin position="312"/>
        <end position="450"/>
    </location>
</feature>
<keyword evidence="5 7" id="KW-0460">Magnesium</keyword>
<gene>
    <name evidence="7 10" type="primary">glnE</name>
    <name evidence="10" type="ORF">F6R98_14230</name>
</gene>
<reference evidence="10 11" key="1">
    <citation type="submission" date="2019-09" db="EMBL/GenBank/DDBJ databases">
        <title>Ecophysiology of the spiral-shaped methanotroph Methylospira mobilis as revealed by the complete genome sequence.</title>
        <authorList>
            <person name="Oshkin I.Y."/>
            <person name="Dedysh S.N."/>
            <person name="Miroshnikov K."/>
            <person name="Danilova O.V."/>
            <person name="Hakobyan A."/>
            <person name="Liesack W."/>
        </authorList>
    </citation>
    <scope>NUCLEOTIDE SEQUENCE [LARGE SCALE GENOMIC DNA]</scope>
    <source>
        <strain evidence="10 11">Shm1</strain>
    </source>
</reference>
<organism evidence="10 11">
    <name type="scientific">Candidatus Methylospira mobilis</name>
    <dbReference type="NCBI Taxonomy" id="1808979"/>
    <lineage>
        <taxon>Bacteria</taxon>
        <taxon>Pseudomonadati</taxon>
        <taxon>Pseudomonadota</taxon>
        <taxon>Gammaproteobacteria</taxon>
        <taxon>Methylococcales</taxon>
        <taxon>Methylococcaceae</taxon>
        <taxon>Candidatus Methylospira</taxon>
    </lineage>
</organism>
<dbReference type="SUPFAM" id="SSF81593">
    <property type="entry name" value="Nucleotidyltransferase substrate binding subunit/domain"/>
    <property type="match status" value="2"/>
</dbReference>
<keyword evidence="6 7" id="KW-0511">Multifunctional enzyme</keyword>
<dbReference type="InterPro" id="IPR005190">
    <property type="entry name" value="GlnE_rpt_dom"/>
</dbReference>
<comment type="similarity">
    <text evidence="7">Belongs to the GlnE family.</text>
</comment>
<feature type="region of interest" description="Adenylyl removase" evidence="7">
    <location>
        <begin position="1"/>
        <end position="454"/>
    </location>
</feature>